<comment type="caution">
    <text evidence="5">The sequence shown here is derived from an EMBL/GenBank/DDBJ whole genome shotgun (WGS) entry which is preliminary data.</text>
</comment>
<dbReference type="PANTHER" id="PTHR11645:SF51">
    <property type="entry name" value="COME OPERON PROTEIN 4"/>
    <property type="match status" value="1"/>
</dbReference>
<dbReference type="InterPro" id="IPR028939">
    <property type="entry name" value="P5C_Rdtase_cat_N"/>
</dbReference>
<dbReference type="EMBL" id="JACHON010000001">
    <property type="protein sequence ID" value="MBB6511850.1"/>
    <property type="molecule type" value="Genomic_DNA"/>
</dbReference>
<feature type="domain" description="Pyrroline-5-carboxylate reductase catalytic N-terminal" evidence="3">
    <location>
        <begin position="5"/>
        <end position="97"/>
    </location>
</feature>
<dbReference type="InterPro" id="IPR029036">
    <property type="entry name" value="P5CR_dimer"/>
</dbReference>
<dbReference type="PIRSF" id="PIRSF000193">
    <property type="entry name" value="Pyrrol-5-carb_rd"/>
    <property type="match status" value="1"/>
</dbReference>
<evidence type="ECO:0000313" key="5">
    <source>
        <dbReference type="EMBL" id="MBB6511850.1"/>
    </source>
</evidence>
<evidence type="ECO:0000256" key="2">
    <source>
        <dbReference type="PIRSR" id="PIRSR000193-1"/>
    </source>
</evidence>
<dbReference type="Gene3D" id="1.10.3730.10">
    <property type="entry name" value="ProC C-terminal domain-like"/>
    <property type="match status" value="1"/>
</dbReference>
<dbReference type="AlphaFoldDB" id="A0A841RD19"/>
<dbReference type="GO" id="GO:0055129">
    <property type="term" value="P:L-proline biosynthetic process"/>
    <property type="evidence" value="ECO:0007669"/>
    <property type="project" value="TreeGrafter"/>
</dbReference>
<comment type="similarity">
    <text evidence="1">Belongs to the pyrroline-5-carboxylate reductase family.</text>
</comment>
<evidence type="ECO:0000313" key="6">
    <source>
        <dbReference type="Proteomes" id="UP000572212"/>
    </source>
</evidence>
<sequence length="275" mass="30664">MLNWGVIGTGNMGQVIVTALLEAEVTNPSALYVTNRTLAKAELLQKKYPKIHVVEEIHDITTHCDVVFLCVKPKDIITVLPILGEQLRKDQLLISITSAFSVEELEQNVSCQVMRLIPSITNFSLAGVSLLTFGERVPESKKLWIEEWAKSFSKPVRIEEGKVRIASDLVSCGPAFFAFLAEQYIKDADALTDLSYQEATTLLQEMFIGFGKLLEDGHFTLEELIEKVCVKGGITGEGIAAIEANGSQLFQHLIKATHDKFNHEKKTLNRLLSYR</sequence>
<dbReference type="InterPro" id="IPR000304">
    <property type="entry name" value="Pyrroline-COOH_reductase"/>
</dbReference>
<feature type="binding site" evidence="2">
    <location>
        <begin position="7"/>
        <end position="12"/>
    </location>
    <ligand>
        <name>NADP(+)</name>
        <dbReference type="ChEBI" id="CHEBI:58349"/>
    </ligand>
</feature>
<feature type="domain" description="Pyrroline-5-carboxylate reductase dimerisation" evidence="4">
    <location>
        <begin position="161"/>
        <end position="260"/>
    </location>
</feature>
<proteinExistence type="inferred from homology"/>
<evidence type="ECO:0000256" key="1">
    <source>
        <dbReference type="ARBA" id="ARBA00005525"/>
    </source>
</evidence>
<name>A0A841RD19_9BACI</name>
<dbReference type="NCBIfam" id="NF005814">
    <property type="entry name" value="PRK07680.1"/>
    <property type="match status" value="1"/>
</dbReference>
<protein>
    <submittedName>
        <fullName evidence="5">Competence protein ComER</fullName>
    </submittedName>
</protein>
<dbReference type="PANTHER" id="PTHR11645">
    <property type="entry name" value="PYRROLINE-5-CARBOXYLATE REDUCTASE"/>
    <property type="match status" value="1"/>
</dbReference>
<dbReference type="Proteomes" id="UP000572212">
    <property type="component" value="Unassembled WGS sequence"/>
</dbReference>
<dbReference type="Gene3D" id="3.40.50.720">
    <property type="entry name" value="NAD(P)-binding Rossmann-like Domain"/>
    <property type="match status" value="1"/>
</dbReference>
<dbReference type="GO" id="GO:0004735">
    <property type="term" value="F:pyrroline-5-carboxylate reductase activity"/>
    <property type="evidence" value="ECO:0007669"/>
    <property type="project" value="InterPro"/>
</dbReference>
<gene>
    <name evidence="5" type="ORF">GGQ92_000617</name>
</gene>
<accession>A0A841RD19</accession>
<evidence type="ECO:0000259" key="3">
    <source>
        <dbReference type="Pfam" id="PF03807"/>
    </source>
</evidence>
<keyword evidence="6" id="KW-1185">Reference proteome</keyword>
<organism evidence="5 6">
    <name type="scientific">Gracilibacillus halotolerans</name>
    <dbReference type="NCBI Taxonomy" id="74386"/>
    <lineage>
        <taxon>Bacteria</taxon>
        <taxon>Bacillati</taxon>
        <taxon>Bacillota</taxon>
        <taxon>Bacilli</taxon>
        <taxon>Bacillales</taxon>
        <taxon>Bacillaceae</taxon>
        <taxon>Gracilibacillus</taxon>
    </lineage>
</organism>
<reference evidence="5 6" key="1">
    <citation type="submission" date="2020-08" db="EMBL/GenBank/DDBJ databases">
        <title>Genomic Encyclopedia of Type Strains, Phase IV (KMG-IV): sequencing the most valuable type-strain genomes for metagenomic binning, comparative biology and taxonomic classification.</title>
        <authorList>
            <person name="Goeker M."/>
        </authorList>
    </citation>
    <scope>NUCLEOTIDE SEQUENCE [LARGE SCALE GENOMIC DNA]</scope>
    <source>
        <strain evidence="5 6">DSM 11805</strain>
    </source>
</reference>
<dbReference type="SUPFAM" id="SSF48179">
    <property type="entry name" value="6-phosphogluconate dehydrogenase C-terminal domain-like"/>
    <property type="match status" value="1"/>
</dbReference>
<dbReference type="SUPFAM" id="SSF51735">
    <property type="entry name" value="NAD(P)-binding Rossmann-fold domains"/>
    <property type="match status" value="1"/>
</dbReference>
<keyword evidence="2" id="KW-0521">NADP</keyword>
<dbReference type="InterPro" id="IPR008927">
    <property type="entry name" value="6-PGluconate_DH-like_C_sf"/>
</dbReference>
<evidence type="ECO:0000259" key="4">
    <source>
        <dbReference type="Pfam" id="PF14748"/>
    </source>
</evidence>
<dbReference type="Pfam" id="PF14748">
    <property type="entry name" value="P5CR_dimer"/>
    <property type="match status" value="1"/>
</dbReference>
<dbReference type="InterPro" id="IPR036291">
    <property type="entry name" value="NAD(P)-bd_dom_sf"/>
</dbReference>
<dbReference type="Pfam" id="PF03807">
    <property type="entry name" value="F420_oxidored"/>
    <property type="match status" value="1"/>
</dbReference>